<comment type="similarity">
    <text evidence="2">Belongs to the TrkH potassium transport family.</text>
</comment>
<keyword evidence="4" id="KW-1003">Cell membrane</keyword>
<evidence type="ECO:0000256" key="2">
    <source>
        <dbReference type="ARBA" id="ARBA00009137"/>
    </source>
</evidence>
<feature type="transmembrane region" description="Helical" evidence="12">
    <location>
        <begin position="182"/>
        <end position="202"/>
    </location>
</feature>
<feature type="transmembrane region" description="Helical" evidence="12">
    <location>
        <begin position="67"/>
        <end position="94"/>
    </location>
</feature>
<accession>N0BF99</accession>
<dbReference type="InterPro" id="IPR003445">
    <property type="entry name" value="Cat_transpt"/>
</dbReference>
<keyword evidence="14" id="KW-1185">Reference proteome</keyword>
<dbReference type="Pfam" id="PF02386">
    <property type="entry name" value="TrkH"/>
    <property type="match status" value="1"/>
</dbReference>
<dbReference type="GeneID" id="15393362"/>
<dbReference type="InterPro" id="IPR004772">
    <property type="entry name" value="TrkH"/>
</dbReference>
<evidence type="ECO:0000256" key="5">
    <source>
        <dbReference type="ARBA" id="ARBA00022519"/>
    </source>
</evidence>
<organism evidence="13 14">
    <name type="scientific">Archaeoglobus sulfaticallidus PM70-1</name>
    <dbReference type="NCBI Taxonomy" id="387631"/>
    <lineage>
        <taxon>Archaea</taxon>
        <taxon>Methanobacteriati</taxon>
        <taxon>Methanobacteriota</taxon>
        <taxon>Archaeoglobi</taxon>
        <taxon>Archaeoglobales</taxon>
        <taxon>Archaeoglobaceae</taxon>
        <taxon>Archaeoglobus</taxon>
    </lineage>
</organism>
<feature type="transmembrane region" description="Helical" evidence="12">
    <location>
        <begin position="413"/>
        <end position="434"/>
    </location>
</feature>
<keyword evidence="10" id="KW-0406">Ion transport</keyword>
<dbReference type="AlphaFoldDB" id="N0BF99"/>
<feature type="transmembrane region" description="Helical" evidence="12">
    <location>
        <begin position="131"/>
        <end position="149"/>
    </location>
</feature>
<feature type="transmembrane region" description="Helical" evidence="12">
    <location>
        <begin position="385"/>
        <end position="407"/>
    </location>
</feature>
<feature type="transmembrane region" description="Helical" evidence="12">
    <location>
        <begin position="36"/>
        <end position="55"/>
    </location>
</feature>
<comment type="subcellular location">
    <subcellularLocation>
        <location evidence="1">Cell inner membrane</location>
        <topology evidence="1">Multi-pass membrane protein</topology>
    </subcellularLocation>
</comment>
<dbReference type="HOGENOM" id="CLU_030708_0_2_2"/>
<keyword evidence="11 12" id="KW-0472">Membrane</keyword>
<evidence type="ECO:0000256" key="1">
    <source>
        <dbReference type="ARBA" id="ARBA00004429"/>
    </source>
</evidence>
<keyword evidence="5" id="KW-0997">Cell inner membrane</keyword>
<dbReference type="PIRSF" id="PIRSF006247">
    <property type="entry name" value="TrkH"/>
    <property type="match status" value="1"/>
</dbReference>
<dbReference type="OrthoDB" id="111943at2157"/>
<dbReference type="KEGG" id="ast:Asulf_01727"/>
<dbReference type="STRING" id="387631.Asulf_01727"/>
<keyword evidence="7 12" id="KW-0812">Transmembrane</keyword>
<keyword evidence="3" id="KW-0813">Transport</keyword>
<dbReference type="PANTHER" id="PTHR32024:SF2">
    <property type="entry name" value="TRK SYSTEM POTASSIUM UPTAKE PROTEIN TRKG-RELATED"/>
    <property type="match status" value="1"/>
</dbReference>
<dbReference type="GO" id="GO:0005886">
    <property type="term" value="C:plasma membrane"/>
    <property type="evidence" value="ECO:0007669"/>
    <property type="project" value="UniProtKB-SubCell"/>
</dbReference>
<sequence>MNYLLVINFLGRIMLYFTALFSLPLITAFIFKESFYPFLVAIAVNLIISLILYSVKPKSEVFRYKEGFAIVGLGWFLISLIGAIPYCMIGTGFIDAIFESMSGFTTTGATIFDRIEVLPKSILLWRSLTEWVGGMGIIVLFVAVFPSIAKKGYALFQAEVPGITVSKVTPRLKDTALRLWEIYLLFTVLEVALLYLAGLNLFDAINHSFTTMSTGGFSTHTESIAYYRSPLIETIITIFMIVAGVNFSLHYYWLKGDARILRDPEFKAYISLLAIAIACLTILNSKGDLIESFRYSAFNAVSLMTTTGYASYDFDRWMDSSKLIILTLMFIGGCSGSTAGGIKVIRIYLLEKYSIHQILKEADPRTARVIKMNDRILKKEIIDDITAFFVLYVLIFAVSSVVISLFGMDLLSAVSAVVATMSNVGPGLGAVGATESYSALHPVVKLILFFNMWAGRLELFTVLSLFIPSFWKERW</sequence>
<feature type="transmembrane region" description="Helical" evidence="12">
    <location>
        <begin position="266"/>
        <end position="283"/>
    </location>
</feature>
<evidence type="ECO:0000256" key="11">
    <source>
        <dbReference type="ARBA" id="ARBA00023136"/>
    </source>
</evidence>
<evidence type="ECO:0000256" key="7">
    <source>
        <dbReference type="ARBA" id="ARBA00022692"/>
    </source>
</evidence>
<dbReference type="EMBL" id="CP005290">
    <property type="protein sequence ID" value="AGK61698.1"/>
    <property type="molecule type" value="Genomic_DNA"/>
</dbReference>
<dbReference type="NCBIfam" id="TIGR00933">
    <property type="entry name" value="2a38"/>
    <property type="match status" value="1"/>
</dbReference>
<dbReference type="GO" id="GO:0015379">
    <property type="term" value="F:potassium:chloride symporter activity"/>
    <property type="evidence" value="ECO:0007669"/>
    <property type="project" value="InterPro"/>
</dbReference>
<protein>
    <submittedName>
        <fullName evidence="13">Potassium uptake protein, TrkH family</fullName>
    </submittedName>
</protein>
<dbReference type="Proteomes" id="UP000013307">
    <property type="component" value="Chromosome"/>
</dbReference>
<evidence type="ECO:0000256" key="6">
    <source>
        <dbReference type="ARBA" id="ARBA00022538"/>
    </source>
</evidence>
<gene>
    <name evidence="13" type="ORF">Asulf_01727</name>
</gene>
<dbReference type="PANTHER" id="PTHR32024">
    <property type="entry name" value="TRK SYSTEM POTASSIUM UPTAKE PROTEIN TRKG-RELATED"/>
    <property type="match status" value="1"/>
</dbReference>
<evidence type="ECO:0000256" key="4">
    <source>
        <dbReference type="ARBA" id="ARBA00022475"/>
    </source>
</evidence>
<evidence type="ECO:0000256" key="3">
    <source>
        <dbReference type="ARBA" id="ARBA00022448"/>
    </source>
</evidence>
<proteinExistence type="inferred from homology"/>
<evidence type="ECO:0000313" key="13">
    <source>
        <dbReference type="EMBL" id="AGK61698.1"/>
    </source>
</evidence>
<keyword evidence="9 12" id="KW-1133">Transmembrane helix</keyword>
<evidence type="ECO:0000256" key="9">
    <source>
        <dbReference type="ARBA" id="ARBA00022989"/>
    </source>
</evidence>
<evidence type="ECO:0000256" key="12">
    <source>
        <dbReference type="SAM" id="Phobius"/>
    </source>
</evidence>
<keyword evidence="6" id="KW-0633">Potassium transport</keyword>
<feature type="transmembrane region" description="Helical" evidence="12">
    <location>
        <begin position="323"/>
        <end position="345"/>
    </location>
</feature>
<evidence type="ECO:0000313" key="14">
    <source>
        <dbReference type="Proteomes" id="UP000013307"/>
    </source>
</evidence>
<feature type="transmembrane region" description="Helical" evidence="12">
    <location>
        <begin position="235"/>
        <end position="254"/>
    </location>
</feature>
<evidence type="ECO:0000256" key="10">
    <source>
        <dbReference type="ARBA" id="ARBA00023065"/>
    </source>
</evidence>
<dbReference type="eggNOG" id="arCOG04145">
    <property type="taxonomic scope" value="Archaea"/>
</dbReference>
<feature type="transmembrane region" description="Helical" evidence="12">
    <location>
        <begin position="446"/>
        <end position="471"/>
    </location>
</feature>
<name>N0BF99_9EURY</name>
<keyword evidence="8" id="KW-0630">Potassium</keyword>
<dbReference type="RefSeq" id="WP_015591296.1">
    <property type="nucleotide sequence ID" value="NC_021169.1"/>
</dbReference>
<evidence type="ECO:0000256" key="8">
    <source>
        <dbReference type="ARBA" id="ARBA00022958"/>
    </source>
</evidence>
<feature type="transmembrane region" description="Helical" evidence="12">
    <location>
        <begin position="9"/>
        <end position="30"/>
    </location>
</feature>
<reference evidence="13 14" key="1">
    <citation type="journal article" date="2013" name="Genome Announc.">
        <title>Complete Genome Sequence of the Thermophilic and Facultatively Chemolithoautotrophic Sulfate Reducer Archaeoglobus sulfaticallidus Strain PM70-1T.</title>
        <authorList>
            <person name="Stokke R."/>
            <person name="Hocking W.P."/>
            <person name="Steinsbu B.O."/>
            <person name="Steen I.H."/>
        </authorList>
    </citation>
    <scope>NUCLEOTIDE SEQUENCE [LARGE SCALE GENOMIC DNA]</scope>
    <source>
        <strain evidence="13">PM70-1</strain>
    </source>
</reference>